<comment type="caution">
    <text evidence="2">The sequence shown here is derived from an EMBL/GenBank/DDBJ whole genome shotgun (WGS) entry which is preliminary data.</text>
</comment>
<sequence>MEVRMRFLATRRLFYRLRRTMTVIRRGLFWNTAGPSKRIPHLELSNNQDIDMDWDEDPVITPNKDGLAAPSQASAEHAPPPPSSTVELMEGNSAI</sequence>
<protein>
    <submittedName>
        <fullName evidence="2">Uncharacterized protein</fullName>
    </submittedName>
</protein>
<organism evidence="2 3">
    <name type="scientific">Penicillium chrysogenum</name>
    <name type="common">Penicillium notatum</name>
    <dbReference type="NCBI Taxonomy" id="5076"/>
    <lineage>
        <taxon>Eukaryota</taxon>
        <taxon>Fungi</taxon>
        <taxon>Dikarya</taxon>
        <taxon>Ascomycota</taxon>
        <taxon>Pezizomycotina</taxon>
        <taxon>Eurotiomycetes</taxon>
        <taxon>Eurotiomycetidae</taxon>
        <taxon>Eurotiales</taxon>
        <taxon>Aspergillaceae</taxon>
        <taxon>Penicillium</taxon>
        <taxon>Penicillium chrysogenum species complex</taxon>
    </lineage>
</organism>
<dbReference type="Proteomes" id="UP001220256">
    <property type="component" value="Unassembled WGS sequence"/>
</dbReference>
<name>A0ABQ8WPC9_PENCH</name>
<evidence type="ECO:0000256" key="1">
    <source>
        <dbReference type="SAM" id="MobiDB-lite"/>
    </source>
</evidence>
<reference evidence="2 3" key="1">
    <citation type="journal article" date="2023" name="IMA Fungus">
        <title>Comparative genomic study of the Penicillium genus elucidates a diverse pangenome and 15 lateral gene transfer events.</title>
        <authorList>
            <person name="Petersen C."/>
            <person name="Sorensen T."/>
            <person name="Nielsen M.R."/>
            <person name="Sondergaard T.E."/>
            <person name="Sorensen J.L."/>
            <person name="Fitzpatrick D.A."/>
            <person name="Frisvad J.C."/>
            <person name="Nielsen K.L."/>
        </authorList>
    </citation>
    <scope>NUCLEOTIDE SEQUENCE [LARGE SCALE GENOMIC DNA]</scope>
    <source>
        <strain evidence="2 3">IBT 3361</strain>
    </source>
</reference>
<proteinExistence type="predicted"/>
<accession>A0ABQ8WPC9</accession>
<gene>
    <name evidence="2" type="ORF">N7505_002855</name>
</gene>
<evidence type="ECO:0000313" key="3">
    <source>
        <dbReference type="Proteomes" id="UP001220256"/>
    </source>
</evidence>
<dbReference type="EMBL" id="JAPVEB010000002">
    <property type="protein sequence ID" value="KAJ5274310.1"/>
    <property type="molecule type" value="Genomic_DNA"/>
</dbReference>
<feature type="region of interest" description="Disordered" evidence="1">
    <location>
        <begin position="49"/>
        <end position="95"/>
    </location>
</feature>
<keyword evidence="3" id="KW-1185">Reference proteome</keyword>
<feature type="compositionally biased region" description="Low complexity" evidence="1">
    <location>
        <begin position="68"/>
        <end position="77"/>
    </location>
</feature>
<evidence type="ECO:0000313" key="2">
    <source>
        <dbReference type="EMBL" id="KAJ5274310.1"/>
    </source>
</evidence>